<gene>
    <name evidence="5" type="ORF">JCM16418_4646</name>
</gene>
<dbReference type="GO" id="GO:0006729">
    <property type="term" value="P:tetrahydrobiopterin biosynthetic process"/>
    <property type="evidence" value="ECO:0007669"/>
    <property type="project" value="InterPro"/>
</dbReference>
<dbReference type="EMBL" id="BAVZ01000024">
    <property type="protein sequence ID" value="GAF10441.1"/>
    <property type="molecule type" value="Genomic_DNA"/>
</dbReference>
<dbReference type="PANTHER" id="PTHR12599:SF0">
    <property type="entry name" value="PTERIN-4-ALPHA-CARBINOLAMINE DEHYDRATASE"/>
    <property type="match status" value="1"/>
</dbReference>
<dbReference type="OrthoDB" id="9800108at2"/>
<dbReference type="Gene3D" id="3.30.1360.20">
    <property type="entry name" value="Transcriptional coactivator/pterin dehydratase"/>
    <property type="match status" value="1"/>
</dbReference>
<comment type="caution">
    <text evidence="5">The sequence shown here is derived from an EMBL/GenBank/DDBJ whole genome shotgun (WGS) entry which is preliminary data.</text>
</comment>
<name>W7Z0G1_9BACL</name>
<evidence type="ECO:0000313" key="5">
    <source>
        <dbReference type="EMBL" id="GAF10441.1"/>
    </source>
</evidence>
<dbReference type="CDD" id="cd00488">
    <property type="entry name" value="PCD_DCoH"/>
    <property type="match status" value="1"/>
</dbReference>
<sequence>MVYTEEEVKAHVKKLEGWEFIEGQWIIRKYIFSNFMKGIAFVDEVAAISEAFDHHPFITIDYKTVTLRLTSLDEGGITALDIREAHQYNELFIKMRCGDK</sequence>
<keyword evidence="6" id="KW-1185">Reference proteome</keyword>
<dbReference type="GO" id="GO:0008124">
    <property type="term" value="F:4-alpha-hydroxytetrahydrobiopterin dehydratase activity"/>
    <property type="evidence" value="ECO:0007669"/>
    <property type="project" value="UniProtKB-EC"/>
</dbReference>
<evidence type="ECO:0000256" key="4">
    <source>
        <dbReference type="ARBA" id="ARBA00023239"/>
    </source>
</evidence>
<dbReference type="AlphaFoldDB" id="W7Z0G1"/>
<evidence type="ECO:0000256" key="1">
    <source>
        <dbReference type="ARBA" id="ARBA00001554"/>
    </source>
</evidence>
<reference evidence="5 6" key="1">
    <citation type="journal article" date="2014" name="Genome Announc.">
        <title>Draft Genome Sequence of Paenibacillus pini JCM 16418T, Isolated from the Rhizosphere of Pine Tree.</title>
        <authorList>
            <person name="Yuki M."/>
            <person name="Oshima K."/>
            <person name="Suda W."/>
            <person name="Oshida Y."/>
            <person name="Kitamura K."/>
            <person name="Iida Y."/>
            <person name="Hattori M."/>
            <person name="Ohkuma M."/>
        </authorList>
    </citation>
    <scope>NUCLEOTIDE SEQUENCE [LARGE SCALE GENOMIC DNA]</scope>
    <source>
        <strain evidence="5 6">JCM 16418</strain>
    </source>
</reference>
<keyword evidence="4" id="KW-0456">Lyase</keyword>
<comment type="similarity">
    <text evidence="2">Belongs to the pterin-4-alpha-carbinolamine dehydratase family.</text>
</comment>
<proteinExistence type="inferred from homology"/>
<dbReference type="eggNOG" id="COG2154">
    <property type="taxonomic scope" value="Bacteria"/>
</dbReference>
<dbReference type="Proteomes" id="UP000019364">
    <property type="component" value="Unassembled WGS sequence"/>
</dbReference>
<protein>
    <recommendedName>
        <fullName evidence="3">4a-hydroxytetrahydrobiopterin dehydratase</fullName>
        <ecNumber evidence="3">4.2.1.96</ecNumber>
    </recommendedName>
</protein>
<dbReference type="NCBIfam" id="NF002017">
    <property type="entry name" value="PRK00823.1-2"/>
    <property type="match status" value="1"/>
</dbReference>
<dbReference type="SUPFAM" id="SSF55248">
    <property type="entry name" value="PCD-like"/>
    <property type="match status" value="1"/>
</dbReference>
<dbReference type="Pfam" id="PF01329">
    <property type="entry name" value="Pterin_4a"/>
    <property type="match status" value="1"/>
</dbReference>
<dbReference type="STRING" id="1236976.JCM16418_4646"/>
<dbReference type="RefSeq" id="WP_036652866.1">
    <property type="nucleotide sequence ID" value="NZ_BAVZ01000024.1"/>
</dbReference>
<dbReference type="InterPro" id="IPR001533">
    <property type="entry name" value="Pterin_deHydtase"/>
</dbReference>
<evidence type="ECO:0000313" key="6">
    <source>
        <dbReference type="Proteomes" id="UP000019364"/>
    </source>
</evidence>
<comment type="catalytic activity">
    <reaction evidence="1">
        <text>(4aS,6R)-4a-hydroxy-L-erythro-5,6,7,8-tetrahydrobiopterin = (6R)-L-erythro-6,7-dihydrobiopterin + H2O</text>
        <dbReference type="Rhea" id="RHEA:11920"/>
        <dbReference type="ChEBI" id="CHEBI:15377"/>
        <dbReference type="ChEBI" id="CHEBI:15642"/>
        <dbReference type="ChEBI" id="CHEBI:43120"/>
        <dbReference type="EC" id="4.2.1.96"/>
    </reaction>
</comment>
<dbReference type="PANTHER" id="PTHR12599">
    <property type="entry name" value="PTERIN-4-ALPHA-CARBINOLAMINE DEHYDRATASE"/>
    <property type="match status" value="1"/>
</dbReference>
<evidence type="ECO:0000256" key="2">
    <source>
        <dbReference type="ARBA" id="ARBA00006472"/>
    </source>
</evidence>
<evidence type="ECO:0000256" key="3">
    <source>
        <dbReference type="ARBA" id="ARBA00013252"/>
    </source>
</evidence>
<dbReference type="InterPro" id="IPR036428">
    <property type="entry name" value="PCD_sf"/>
</dbReference>
<organism evidence="5 6">
    <name type="scientific">Paenibacillus pini JCM 16418</name>
    <dbReference type="NCBI Taxonomy" id="1236976"/>
    <lineage>
        <taxon>Bacteria</taxon>
        <taxon>Bacillati</taxon>
        <taxon>Bacillota</taxon>
        <taxon>Bacilli</taxon>
        <taxon>Bacillales</taxon>
        <taxon>Paenibacillaceae</taxon>
        <taxon>Paenibacillus</taxon>
    </lineage>
</organism>
<accession>W7Z0G1</accession>
<dbReference type="EC" id="4.2.1.96" evidence="3"/>